<proteinExistence type="predicted"/>
<evidence type="ECO:0000313" key="2">
    <source>
        <dbReference type="EMBL" id="KKN21776.1"/>
    </source>
</evidence>
<organism evidence="2">
    <name type="scientific">marine sediment metagenome</name>
    <dbReference type="NCBI Taxonomy" id="412755"/>
    <lineage>
        <taxon>unclassified sequences</taxon>
        <taxon>metagenomes</taxon>
        <taxon>ecological metagenomes</taxon>
    </lineage>
</organism>
<evidence type="ECO:0000259" key="1">
    <source>
        <dbReference type="SMART" id="SM00507"/>
    </source>
</evidence>
<comment type="caution">
    <text evidence="2">The sequence shown here is derived from an EMBL/GenBank/DDBJ whole genome shotgun (WGS) entry which is preliminary data.</text>
</comment>
<dbReference type="Pfam" id="PF14279">
    <property type="entry name" value="HNH_5"/>
    <property type="match status" value="1"/>
</dbReference>
<dbReference type="EMBL" id="LAZR01003120">
    <property type="protein sequence ID" value="KKN21776.1"/>
    <property type="molecule type" value="Genomic_DNA"/>
</dbReference>
<protein>
    <recommendedName>
        <fullName evidence="1">HNH nuclease domain-containing protein</fullName>
    </recommendedName>
</protein>
<accession>A0A0F9R9D5</accession>
<dbReference type="Gene3D" id="1.10.30.50">
    <property type="match status" value="1"/>
</dbReference>
<sequence length="210" mass="24829">MKTCAKCGETKDRNGFHVRSVSLDRLAAKCKECVAAYDRKRYLVQGEEIRRRSGDWYWANREDARAWAREHHKHNAERIRAKTRRWYQENKEYANAYSMQWEKDNPEKRRAIIKRREARKHSLPSTFTSDEWEEILEMFGNRCIYCGNPGKMEQDHFLPVALGGGYVRGNIVPACKTCNTTKNSKHPRLFVEEGRLKQPFRQLLVKLCYA</sequence>
<dbReference type="CDD" id="cd00085">
    <property type="entry name" value="HNHc"/>
    <property type="match status" value="1"/>
</dbReference>
<dbReference type="InterPro" id="IPR003615">
    <property type="entry name" value="HNH_nuc"/>
</dbReference>
<feature type="domain" description="HNH nuclease" evidence="1">
    <location>
        <begin position="130"/>
        <end position="180"/>
    </location>
</feature>
<reference evidence="2" key="1">
    <citation type="journal article" date="2015" name="Nature">
        <title>Complex archaea that bridge the gap between prokaryotes and eukaryotes.</title>
        <authorList>
            <person name="Spang A."/>
            <person name="Saw J.H."/>
            <person name="Jorgensen S.L."/>
            <person name="Zaremba-Niedzwiedzka K."/>
            <person name="Martijn J."/>
            <person name="Lind A.E."/>
            <person name="van Eijk R."/>
            <person name="Schleper C."/>
            <person name="Guy L."/>
            <person name="Ettema T.J."/>
        </authorList>
    </citation>
    <scope>NUCLEOTIDE SEQUENCE</scope>
</reference>
<dbReference type="SMART" id="SM00507">
    <property type="entry name" value="HNHc"/>
    <property type="match status" value="1"/>
</dbReference>
<dbReference type="InterPro" id="IPR044925">
    <property type="entry name" value="His-Me_finger_sf"/>
</dbReference>
<dbReference type="AlphaFoldDB" id="A0A0F9R9D5"/>
<dbReference type="InterPro" id="IPR029471">
    <property type="entry name" value="HNH_5"/>
</dbReference>
<gene>
    <name evidence="2" type="ORF">LCGC14_0922020</name>
</gene>
<dbReference type="SUPFAM" id="SSF54060">
    <property type="entry name" value="His-Me finger endonucleases"/>
    <property type="match status" value="1"/>
</dbReference>
<name>A0A0F9R9D5_9ZZZZ</name>